<feature type="signal peptide" evidence="2">
    <location>
        <begin position="1"/>
        <end position="21"/>
    </location>
</feature>
<evidence type="ECO:0000256" key="1">
    <source>
        <dbReference type="SAM" id="MobiDB-lite"/>
    </source>
</evidence>
<comment type="caution">
    <text evidence="3">The sequence shown here is derived from an EMBL/GenBank/DDBJ whole genome shotgun (WGS) entry which is preliminary data.</text>
</comment>
<evidence type="ECO:0000256" key="2">
    <source>
        <dbReference type="SAM" id="SignalP"/>
    </source>
</evidence>
<feature type="region of interest" description="Disordered" evidence="1">
    <location>
        <begin position="54"/>
        <end position="76"/>
    </location>
</feature>
<feature type="chain" id="PRO_5011008233" description="Secreted protein" evidence="2">
    <location>
        <begin position="22"/>
        <end position="76"/>
    </location>
</feature>
<proteinExistence type="predicted"/>
<protein>
    <recommendedName>
        <fullName evidence="5">Secreted protein</fullName>
    </recommendedName>
</protein>
<dbReference type="EMBL" id="MCFA01000080">
    <property type="protein sequence ID" value="ORY09907.1"/>
    <property type="molecule type" value="Genomic_DNA"/>
</dbReference>
<evidence type="ECO:0008006" key="5">
    <source>
        <dbReference type="Google" id="ProtNLM"/>
    </source>
</evidence>
<sequence length="76" mass="8976">MGIKSQHAWSFLLQTSRFLFALRTRALQLLSTLHKTCTVLRRIRECWRRSQGHLMSSEFKSPRNTRLPRCLPDASF</sequence>
<dbReference type="Proteomes" id="UP000193144">
    <property type="component" value="Unassembled WGS sequence"/>
</dbReference>
<dbReference type="AlphaFoldDB" id="A0A1Y1ZIP5"/>
<reference evidence="3 4" key="1">
    <citation type="submission" date="2016-07" db="EMBL/GenBank/DDBJ databases">
        <title>Pervasive Adenine N6-methylation of Active Genes in Fungi.</title>
        <authorList>
            <consortium name="DOE Joint Genome Institute"/>
            <person name="Mondo S.J."/>
            <person name="Dannebaum R.O."/>
            <person name="Kuo R.C."/>
            <person name="Labutti K."/>
            <person name="Haridas S."/>
            <person name="Kuo A."/>
            <person name="Salamov A."/>
            <person name="Ahrendt S.R."/>
            <person name="Lipzen A."/>
            <person name="Sullivan W."/>
            <person name="Andreopoulos W.B."/>
            <person name="Clum A."/>
            <person name="Lindquist E."/>
            <person name="Daum C."/>
            <person name="Ramamoorthy G.K."/>
            <person name="Gryganskyi A."/>
            <person name="Culley D."/>
            <person name="Magnuson J.K."/>
            <person name="James T.Y."/>
            <person name="O'Malley M.A."/>
            <person name="Stajich J.E."/>
            <person name="Spatafora J.W."/>
            <person name="Visel A."/>
            <person name="Grigoriev I.V."/>
        </authorList>
    </citation>
    <scope>NUCLEOTIDE SEQUENCE [LARGE SCALE GENOMIC DNA]</scope>
    <source>
        <strain evidence="3 4">CBS 115471</strain>
    </source>
</reference>
<organism evidence="3 4">
    <name type="scientific">Clohesyomyces aquaticus</name>
    <dbReference type="NCBI Taxonomy" id="1231657"/>
    <lineage>
        <taxon>Eukaryota</taxon>
        <taxon>Fungi</taxon>
        <taxon>Dikarya</taxon>
        <taxon>Ascomycota</taxon>
        <taxon>Pezizomycotina</taxon>
        <taxon>Dothideomycetes</taxon>
        <taxon>Pleosporomycetidae</taxon>
        <taxon>Pleosporales</taxon>
        <taxon>Lindgomycetaceae</taxon>
        <taxon>Clohesyomyces</taxon>
    </lineage>
</organism>
<name>A0A1Y1ZIP5_9PLEO</name>
<gene>
    <name evidence="3" type="ORF">BCR34DRAFT_363143</name>
</gene>
<evidence type="ECO:0000313" key="4">
    <source>
        <dbReference type="Proteomes" id="UP000193144"/>
    </source>
</evidence>
<keyword evidence="2" id="KW-0732">Signal</keyword>
<accession>A0A1Y1ZIP5</accession>
<keyword evidence="4" id="KW-1185">Reference proteome</keyword>
<evidence type="ECO:0000313" key="3">
    <source>
        <dbReference type="EMBL" id="ORY09907.1"/>
    </source>
</evidence>